<comment type="caution">
    <text evidence="2">The sequence shown here is derived from an EMBL/GenBank/DDBJ whole genome shotgun (WGS) entry which is preliminary data.</text>
</comment>
<dbReference type="Proteomes" id="UP000735302">
    <property type="component" value="Unassembled WGS sequence"/>
</dbReference>
<dbReference type="EMBL" id="BLXT01007756">
    <property type="protein sequence ID" value="GFO42146.1"/>
    <property type="molecule type" value="Genomic_DNA"/>
</dbReference>
<organism evidence="2 3">
    <name type="scientific">Plakobranchus ocellatus</name>
    <dbReference type="NCBI Taxonomy" id="259542"/>
    <lineage>
        <taxon>Eukaryota</taxon>
        <taxon>Metazoa</taxon>
        <taxon>Spiralia</taxon>
        <taxon>Lophotrochozoa</taxon>
        <taxon>Mollusca</taxon>
        <taxon>Gastropoda</taxon>
        <taxon>Heterobranchia</taxon>
        <taxon>Euthyneura</taxon>
        <taxon>Panpulmonata</taxon>
        <taxon>Sacoglossa</taxon>
        <taxon>Placobranchoidea</taxon>
        <taxon>Plakobranchidae</taxon>
        <taxon>Plakobranchus</taxon>
    </lineage>
</organism>
<keyword evidence="3" id="KW-1185">Reference proteome</keyword>
<evidence type="ECO:0000256" key="1">
    <source>
        <dbReference type="SAM" id="MobiDB-lite"/>
    </source>
</evidence>
<protein>
    <submittedName>
        <fullName evidence="2">Uncharacterized protein</fullName>
    </submittedName>
</protein>
<proteinExistence type="predicted"/>
<dbReference type="AlphaFoldDB" id="A0AAV4DDC0"/>
<feature type="region of interest" description="Disordered" evidence="1">
    <location>
        <begin position="1"/>
        <end position="30"/>
    </location>
</feature>
<accession>A0AAV4DDC0</accession>
<feature type="compositionally biased region" description="Basic and acidic residues" evidence="1">
    <location>
        <begin position="1"/>
        <end position="10"/>
    </location>
</feature>
<evidence type="ECO:0000313" key="3">
    <source>
        <dbReference type="Proteomes" id="UP000735302"/>
    </source>
</evidence>
<reference evidence="2 3" key="1">
    <citation type="journal article" date="2021" name="Elife">
        <title>Chloroplast acquisition without the gene transfer in kleptoplastic sea slugs, Plakobranchus ocellatus.</title>
        <authorList>
            <person name="Maeda T."/>
            <person name="Takahashi S."/>
            <person name="Yoshida T."/>
            <person name="Shimamura S."/>
            <person name="Takaki Y."/>
            <person name="Nagai Y."/>
            <person name="Toyoda A."/>
            <person name="Suzuki Y."/>
            <person name="Arimoto A."/>
            <person name="Ishii H."/>
            <person name="Satoh N."/>
            <person name="Nishiyama T."/>
            <person name="Hasebe M."/>
            <person name="Maruyama T."/>
            <person name="Minagawa J."/>
            <person name="Obokata J."/>
            <person name="Shigenobu S."/>
        </authorList>
    </citation>
    <scope>NUCLEOTIDE SEQUENCE [LARGE SCALE GENOMIC DNA]</scope>
</reference>
<gene>
    <name evidence="2" type="ORF">PoB_006865100</name>
</gene>
<name>A0AAV4DDC0_9GAST</name>
<sequence length="487" mass="54343">MYANSDKDIPADVTPILPDDVNSGKAGPAPPSYEEVMGQYETSINSSQSDIPSLAYIDIMPRILKRGNLKNNVMPTFQPFQEMVNGANSWLANNPNLAVWKCETVERKVLPGQNEAGVLVDLDSMNHFESAWGCNCYVFGIRLWLTQRPADQKGAQEIGLVNITPTPKEIPYTSVHQMGFGGLGVRHYMSTYRVHTLLTYEGLRKCVQDFNAKVKDNPIPGSILNVETATLKFAEGWGIQSAESVAEMSSWHEVSGMTGRRLTQVLRLFYVKGPSTTPQIEIAEFVPTQISQSGLGKSARFADFKDAEHSLAEWLRQQSGIKILNIETREAKYSTFFNQTLELNTDSTDDFDFPMFQTSKLRFLRVFYTSAPSVSSFMHTALTTRLFPPVRLNKGKKRFESMVETMARIDAWLKVTGLPIFGVETVSFLDEGPSSFTKSQYSLRGFVGKNWVTAIRLYFPTAFLEPSPELLPPLPQGNGGSSTCTLF</sequence>
<evidence type="ECO:0000313" key="2">
    <source>
        <dbReference type="EMBL" id="GFO42146.1"/>
    </source>
</evidence>